<feature type="compositionally biased region" description="Basic residues" evidence="1">
    <location>
        <begin position="51"/>
        <end position="64"/>
    </location>
</feature>
<dbReference type="Gramene" id="CMH172CT">
    <property type="protein sequence ID" value="CMH172CT"/>
    <property type="gene ID" value="CMH172C"/>
</dbReference>
<evidence type="ECO:0000256" key="1">
    <source>
        <dbReference type="SAM" id="MobiDB-lite"/>
    </source>
</evidence>
<evidence type="ECO:0000313" key="3">
    <source>
        <dbReference type="Proteomes" id="UP000007014"/>
    </source>
</evidence>
<dbReference type="Proteomes" id="UP000007014">
    <property type="component" value="Chromosome 8"/>
</dbReference>
<keyword evidence="3" id="KW-1185">Reference proteome</keyword>
<accession>M1UQP6</accession>
<dbReference type="KEGG" id="cme:CYME_CMH172C"/>
<reference evidence="2 3" key="2">
    <citation type="journal article" date="2007" name="BMC Biol.">
        <title>A 100%-complete sequence reveals unusually simple genomic features in the hot-spring red alga Cyanidioschyzon merolae.</title>
        <authorList>
            <person name="Nozaki H."/>
            <person name="Takano H."/>
            <person name="Misumi O."/>
            <person name="Terasawa K."/>
            <person name="Matsuzaki M."/>
            <person name="Maruyama S."/>
            <person name="Nishida K."/>
            <person name="Yagisawa F."/>
            <person name="Yoshida Y."/>
            <person name="Fujiwara T."/>
            <person name="Takio S."/>
            <person name="Tamura K."/>
            <person name="Chung S.J."/>
            <person name="Nakamura S."/>
            <person name="Kuroiwa H."/>
            <person name="Tanaka K."/>
            <person name="Sato N."/>
            <person name="Kuroiwa T."/>
        </authorList>
    </citation>
    <scope>NUCLEOTIDE SEQUENCE [LARGE SCALE GENOMIC DNA]</scope>
    <source>
        <strain evidence="2 3">10D</strain>
    </source>
</reference>
<feature type="compositionally biased region" description="Basic and acidic residues" evidence="1">
    <location>
        <begin position="343"/>
        <end position="354"/>
    </location>
</feature>
<dbReference type="AlphaFoldDB" id="M1UQP6"/>
<name>M1UQP6_CYAM1</name>
<dbReference type="GeneID" id="16993497"/>
<proteinExistence type="predicted"/>
<feature type="region of interest" description="Disordered" evidence="1">
    <location>
        <begin position="393"/>
        <end position="422"/>
    </location>
</feature>
<dbReference type="InterPro" id="IPR003772">
    <property type="entry name" value="YceD"/>
</dbReference>
<feature type="region of interest" description="Disordered" evidence="1">
    <location>
        <begin position="321"/>
        <end position="369"/>
    </location>
</feature>
<dbReference type="Pfam" id="PF02620">
    <property type="entry name" value="YceD"/>
    <property type="match status" value="1"/>
</dbReference>
<sequence>MFVGAPFYGVGSFGPFDEGRLQSPQRGFRTRTRRAGHCSVRTLALQASGPHRARSSRKKTKRRASQTEGSTEEFEITDIPLSNFSFIQADGSVDWERFETFSSRSWEETQTVVREVPEDLPLNADPDVIQASDEQTTELGAGPGPAALTLSRDELQSPGKYERITSLGALGVIARDGLVEPLDTAARALREQELVYVTFSVSLERDGDAFVRGRVRTRFRNESCDRCATRLEMEVRSSFDVWMASREDAVPNAEAGDPRIEEAIEPFHAGIEAVDFTKHVREAIWLGIPSRVLCADQQLCRTRMQQIGWQFSGNSGDATIQNFGPDDLVTRNQQRSPSVIPQKDARKSSKKKEIQPGQRQPQTTTQAMAVDTRTLRSLAARNPEAAKKLSEIRERLLSGENEQQTPPRSPSSEGPHESHPRI</sequence>
<feature type="region of interest" description="Disordered" evidence="1">
    <location>
        <begin position="44"/>
        <end position="74"/>
    </location>
</feature>
<feature type="compositionally biased region" description="Low complexity" evidence="1">
    <location>
        <begin position="355"/>
        <end position="366"/>
    </location>
</feature>
<evidence type="ECO:0000313" key="2">
    <source>
        <dbReference type="EMBL" id="BAM79836.1"/>
    </source>
</evidence>
<gene>
    <name evidence="2" type="ORF">CYME_CMH172C</name>
</gene>
<organism evidence="2 3">
    <name type="scientific">Cyanidioschyzon merolae (strain NIES-3377 / 10D)</name>
    <name type="common">Unicellular red alga</name>
    <dbReference type="NCBI Taxonomy" id="280699"/>
    <lineage>
        <taxon>Eukaryota</taxon>
        <taxon>Rhodophyta</taxon>
        <taxon>Bangiophyceae</taxon>
        <taxon>Cyanidiales</taxon>
        <taxon>Cyanidiaceae</taxon>
        <taxon>Cyanidioschyzon</taxon>
    </lineage>
</organism>
<protein>
    <submittedName>
        <fullName evidence="2">Uncharacterized protein</fullName>
    </submittedName>
</protein>
<reference evidence="2 3" key="1">
    <citation type="journal article" date="2004" name="Nature">
        <title>Genome sequence of the ultrasmall unicellular red alga Cyanidioschyzon merolae 10D.</title>
        <authorList>
            <person name="Matsuzaki M."/>
            <person name="Misumi O."/>
            <person name="Shin-i T."/>
            <person name="Maruyama S."/>
            <person name="Takahara M."/>
            <person name="Miyagishima S."/>
            <person name="Mori T."/>
            <person name="Nishida K."/>
            <person name="Yagisawa F."/>
            <person name="Nishida K."/>
            <person name="Yoshida Y."/>
            <person name="Nishimura Y."/>
            <person name="Nakao S."/>
            <person name="Kobayashi T."/>
            <person name="Momoyama Y."/>
            <person name="Higashiyama T."/>
            <person name="Minoda A."/>
            <person name="Sano M."/>
            <person name="Nomoto H."/>
            <person name="Oishi K."/>
            <person name="Hayashi H."/>
            <person name="Ohta F."/>
            <person name="Nishizaka S."/>
            <person name="Haga S."/>
            <person name="Miura S."/>
            <person name="Morishita T."/>
            <person name="Kabeya Y."/>
            <person name="Terasawa K."/>
            <person name="Suzuki Y."/>
            <person name="Ishii Y."/>
            <person name="Asakawa S."/>
            <person name="Takano H."/>
            <person name="Ohta N."/>
            <person name="Kuroiwa H."/>
            <person name="Tanaka K."/>
            <person name="Shimizu N."/>
            <person name="Sugano S."/>
            <person name="Sato N."/>
            <person name="Nozaki H."/>
            <person name="Ogasawara N."/>
            <person name="Kohara Y."/>
            <person name="Kuroiwa T."/>
        </authorList>
    </citation>
    <scope>NUCLEOTIDE SEQUENCE [LARGE SCALE GENOMIC DNA]</scope>
    <source>
        <strain evidence="2 3">10D</strain>
    </source>
</reference>
<dbReference type="RefSeq" id="XP_005536122.1">
    <property type="nucleotide sequence ID" value="XM_005536065.1"/>
</dbReference>
<feature type="compositionally biased region" description="Polar residues" evidence="1">
    <location>
        <begin position="330"/>
        <end position="339"/>
    </location>
</feature>
<dbReference type="HOGENOM" id="CLU_651106_0_0_1"/>
<dbReference type="EMBL" id="AP006490">
    <property type="protein sequence ID" value="BAM79836.1"/>
    <property type="molecule type" value="Genomic_DNA"/>
</dbReference>
<dbReference type="OrthoDB" id="10448761at2759"/>